<organism evidence="4 5">
    <name type="scientific">Dunaliella salina</name>
    <name type="common">Green alga</name>
    <name type="synonym">Protococcus salinus</name>
    <dbReference type="NCBI Taxonomy" id="3046"/>
    <lineage>
        <taxon>Eukaryota</taxon>
        <taxon>Viridiplantae</taxon>
        <taxon>Chlorophyta</taxon>
        <taxon>core chlorophytes</taxon>
        <taxon>Chlorophyceae</taxon>
        <taxon>CS clade</taxon>
        <taxon>Chlamydomonadales</taxon>
        <taxon>Dunaliellaceae</taxon>
        <taxon>Dunaliella</taxon>
    </lineage>
</organism>
<protein>
    <submittedName>
        <fullName evidence="4">Late exocytosis, associated with Golgi transport-domain-containing protein</fullName>
    </submittedName>
</protein>
<feature type="transmembrane region" description="Helical" evidence="2">
    <location>
        <begin position="171"/>
        <end position="189"/>
    </location>
</feature>
<keyword evidence="2" id="KW-0472">Membrane</keyword>
<feature type="transmembrane region" description="Helical" evidence="2">
    <location>
        <begin position="115"/>
        <end position="139"/>
    </location>
</feature>
<keyword evidence="2" id="KW-0812">Transmembrane</keyword>
<reference evidence="4" key="1">
    <citation type="submission" date="2017-08" db="EMBL/GenBank/DDBJ databases">
        <authorList>
            <person name="Polle J.E."/>
            <person name="Barry K."/>
            <person name="Cushman J."/>
            <person name="Schmutz J."/>
            <person name="Tran D."/>
            <person name="Hathwaick L.T."/>
            <person name="Yim W.C."/>
            <person name="Jenkins J."/>
            <person name="Mckie-Krisberg Z.M."/>
            <person name="Prochnik S."/>
            <person name="Lindquist E."/>
            <person name="Dockter R.B."/>
            <person name="Adam C."/>
            <person name="Molina H."/>
            <person name="Bunkerborg J."/>
            <person name="Jin E."/>
            <person name="Buchheim M."/>
            <person name="Magnuson J."/>
        </authorList>
    </citation>
    <scope>NUCLEOTIDE SEQUENCE</scope>
    <source>
        <strain evidence="4">CCAP 19/18</strain>
    </source>
</reference>
<keyword evidence="5" id="KW-1185">Reference proteome</keyword>
<feature type="transmembrane region" description="Helical" evidence="2">
    <location>
        <begin position="35"/>
        <end position="56"/>
    </location>
</feature>
<dbReference type="Pfam" id="PF13967">
    <property type="entry name" value="RSN1_TM"/>
    <property type="match status" value="1"/>
</dbReference>
<proteinExistence type="predicted"/>
<name>A0ABQ7G2X4_DUNSA</name>
<evidence type="ECO:0000313" key="5">
    <source>
        <dbReference type="Proteomes" id="UP000815325"/>
    </source>
</evidence>
<gene>
    <name evidence="4" type="ORF">DUNSADRAFT_16762</name>
</gene>
<feature type="domain" description="CSC1/OSCA1-like N-terminal transmembrane" evidence="3">
    <location>
        <begin position="38"/>
        <end position="190"/>
    </location>
</feature>
<evidence type="ECO:0000259" key="3">
    <source>
        <dbReference type="Pfam" id="PF13967"/>
    </source>
</evidence>
<feature type="compositionally biased region" description="Polar residues" evidence="1">
    <location>
        <begin position="268"/>
        <end position="279"/>
    </location>
</feature>
<dbReference type="PANTHER" id="PTHR13018">
    <property type="entry name" value="PROBABLE MEMBRANE PROTEIN DUF221-RELATED"/>
    <property type="match status" value="1"/>
</dbReference>
<dbReference type="PANTHER" id="PTHR13018:SF5">
    <property type="entry name" value="RE44586P"/>
    <property type="match status" value="1"/>
</dbReference>
<feature type="region of interest" description="Disordered" evidence="1">
    <location>
        <begin position="247"/>
        <end position="279"/>
    </location>
</feature>
<sequence>MDPGIMENDEDTTRPDDALSVIFARPNTKTTDSNVRGAIVIDVVIGAILLFLFVIFQSRSILYKFRLVSPSVSVKPPPLPGGVSSLWAWLVATVTTSDQDLLDSVGLDSLMLVKLYTFGIQLFSPIMILGIAILLPVHYTAGFMESDPTFGNQAEFMRLTTTNVPSHSHVLWLHFVMVWIYIFWGCWLLKWHYHQYVTIRQHWLKAGDDVNYWRALHAEKNMAQPPRPTFAGLLSNMPLLKTLLQADQPTSPDRATTPPCRTPPGRSSAEQQLQPMKSQKTVAFSQAGSSAEKAIKLSADFKIWSSQRLDPSCLGK</sequence>
<accession>A0ABQ7G2X4</accession>
<evidence type="ECO:0000256" key="1">
    <source>
        <dbReference type="SAM" id="MobiDB-lite"/>
    </source>
</evidence>
<dbReference type="InterPro" id="IPR032880">
    <property type="entry name" value="CSC1/OSCA1-like_N"/>
</dbReference>
<dbReference type="InterPro" id="IPR045122">
    <property type="entry name" value="Csc1-like"/>
</dbReference>
<evidence type="ECO:0000313" key="4">
    <source>
        <dbReference type="EMBL" id="KAF5828952.1"/>
    </source>
</evidence>
<comment type="caution">
    <text evidence="4">The sequence shown here is derived from an EMBL/GenBank/DDBJ whole genome shotgun (WGS) entry which is preliminary data.</text>
</comment>
<keyword evidence="2" id="KW-1133">Transmembrane helix</keyword>
<evidence type="ECO:0000256" key="2">
    <source>
        <dbReference type="SAM" id="Phobius"/>
    </source>
</evidence>
<dbReference type="EMBL" id="MU070222">
    <property type="protein sequence ID" value="KAF5828952.1"/>
    <property type="molecule type" value="Genomic_DNA"/>
</dbReference>
<dbReference type="Proteomes" id="UP000815325">
    <property type="component" value="Unassembled WGS sequence"/>
</dbReference>